<evidence type="ECO:0000313" key="5">
    <source>
        <dbReference type="Proteomes" id="UP001181693"/>
    </source>
</evidence>
<evidence type="ECO:0000256" key="1">
    <source>
        <dbReference type="ARBA" id="ARBA00004613"/>
    </source>
</evidence>
<comment type="subcellular location">
    <subcellularLocation>
        <location evidence="1">Secreted</location>
    </subcellularLocation>
</comment>
<evidence type="ECO:0008006" key="6">
    <source>
        <dbReference type="Google" id="ProtNLM"/>
    </source>
</evidence>
<dbReference type="CDD" id="cd23572">
    <property type="entry name" value="TFP_LU_ECD_PINLYP_rpt2"/>
    <property type="match status" value="1"/>
</dbReference>
<comment type="caution">
    <text evidence="4">The sequence shown here is derived from an EMBL/GenBank/DDBJ whole genome shotgun (WGS) entry which is preliminary data.</text>
</comment>
<dbReference type="SUPFAM" id="SSF57302">
    <property type="entry name" value="Snake toxin-like"/>
    <property type="match status" value="2"/>
</dbReference>
<name>A0AAV2ZIS0_PYXAD</name>
<accession>A0AAV2ZIS0</accession>
<dbReference type="PANTHER" id="PTHR20914">
    <property type="entry name" value="LY6/PLAUR DOMAIN-CONTAINING PROTEIN 8"/>
    <property type="match status" value="1"/>
</dbReference>
<evidence type="ECO:0000313" key="4">
    <source>
        <dbReference type="EMBL" id="DBA15791.1"/>
    </source>
</evidence>
<organism evidence="4 5">
    <name type="scientific">Pyxicephalus adspersus</name>
    <name type="common">African bullfrog</name>
    <dbReference type="NCBI Taxonomy" id="30357"/>
    <lineage>
        <taxon>Eukaryota</taxon>
        <taxon>Metazoa</taxon>
        <taxon>Chordata</taxon>
        <taxon>Craniata</taxon>
        <taxon>Vertebrata</taxon>
        <taxon>Euteleostomi</taxon>
        <taxon>Amphibia</taxon>
        <taxon>Batrachia</taxon>
        <taxon>Anura</taxon>
        <taxon>Neobatrachia</taxon>
        <taxon>Ranoidea</taxon>
        <taxon>Pyxicephalidae</taxon>
        <taxon>Pyxicephalinae</taxon>
        <taxon>Pyxicephalus</taxon>
    </lineage>
</organism>
<dbReference type="InterPro" id="IPR045860">
    <property type="entry name" value="Snake_toxin-like_sf"/>
</dbReference>
<dbReference type="Gene3D" id="2.10.60.10">
    <property type="entry name" value="CD59"/>
    <property type="match status" value="2"/>
</dbReference>
<gene>
    <name evidence="4" type="ORF">GDO54_003255</name>
</gene>
<reference evidence="4" key="1">
    <citation type="thesis" date="2020" institute="ProQuest LLC" country="789 East Eisenhower Parkway, Ann Arbor, MI, USA">
        <title>Comparative Genomics and Chromosome Evolution.</title>
        <authorList>
            <person name="Mudd A.B."/>
        </authorList>
    </citation>
    <scope>NUCLEOTIDE SEQUENCE</scope>
    <source>
        <strain evidence="4">1538</strain>
        <tissue evidence="4">Blood</tissue>
    </source>
</reference>
<protein>
    <recommendedName>
        <fullName evidence="6">Phospholipase A2 inhibitor and Ly6/PLAUR domain-containing protein-like</fullName>
    </recommendedName>
</protein>
<feature type="chain" id="PRO_5043685455" description="Phospholipase A2 inhibitor and Ly6/PLAUR domain-containing protein-like" evidence="3">
    <location>
        <begin position="20"/>
        <end position="215"/>
    </location>
</feature>
<proteinExistence type="predicted"/>
<dbReference type="EMBL" id="DYDO01000011">
    <property type="protein sequence ID" value="DBA15791.1"/>
    <property type="molecule type" value="Genomic_DNA"/>
</dbReference>
<keyword evidence="2" id="KW-0964">Secreted</keyword>
<dbReference type="AlphaFoldDB" id="A0AAV2ZIS0"/>
<dbReference type="GO" id="GO:0005576">
    <property type="term" value="C:extracellular region"/>
    <property type="evidence" value="ECO:0007669"/>
    <property type="project" value="UniProtKB-SubCell"/>
</dbReference>
<keyword evidence="5" id="KW-1185">Reference proteome</keyword>
<feature type="signal peptide" evidence="3">
    <location>
        <begin position="1"/>
        <end position="19"/>
    </location>
</feature>
<evidence type="ECO:0000256" key="2">
    <source>
        <dbReference type="ARBA" id="ARBA00022525"/>
    </source>
</evidence>
<dbReference type="Proteomes" id="UP001181693">
    <property type="component" value="Unassembled WGS sequence"/>
</dbReference>
<keyword evidence="3" id="KW-0732">Signal</keyword>
<sequence length="215" mass="22865">MKLLGILLVVSALTSKGYSIICKSCWLFGSQPCTEPTVSCPDGNVCVAAYTEVTVGGAMTPQYSISCGTWSDCNVTGSLTFLYGKIHTGTSCCSTDDCIPPKPALPEESTRKNGLTCRTCSSDQSDYCYTGDKIECNGEETKCGRMARKLSGTINLKDSIRGCSTPSFCGILGNQQASVSGLNVDMKMFCSDGATDLYNGLFCSLIVALLTKLMF</sequence>
<dbReference type="InterPro" id="IPR050918">
    <property type="entry name" value="CNF-like_PLA2_Inhibitor"/>
</dbReference>
<dbReference type="PANTHER" id="PTHR20914:SF25">
    <property type="entry name" value="PHOSPHOLIPASE A2 INHIBITOR AND LY6_PLAUR DOMAIN-CONTAINING PROTEIN"/>
    <property type="match status" value="1"/>
</dbReference>
<evidence type="ECO:0000256" key="3">
    <source>
        <dbReference type="SAM" id="SignalP"/>
    </source>
</evidence>